<dbReference type="Proteomes" id="UP000215902">
    <property type="component" value="Unassembled WGS sequence"/>
</dbReference>
<reference evidence="2 3" key="1">
    <citation type="submission" date="2017-06" db="EMBL/GenBank/DDBJ databases">
        <title>A platform for efficient transgenesis in Macrostomum lignano, a flatworm model organism for stem cell research.</title>
        <authorList>
            <person name="Berezikov E."/>
        </authorList>
    </citation>
    <scope>NUCLEOTIDE SEQUENCE [LARGE SCALE GENOMIC DNA]</scope>
    <source>
        <strain evidence="2">DV1</strain>
        <tissue evidence="2">Whole organism</tissue>
    </source>
</reference>
<protein>
    <recommendedName>
        <fullName evidence="1">Diacylglycerol kinase iota-like domain-containing protein</fullName>
    </recommendedName>
</protein>
<evidence type="ECO:0000313" key="2">
    <source>
        <dbReference type="EMBL" id="PAA80737.1"/>
    </source>
</evidence>
<proteinExistence type="predicted"/>
<feature type="non-terminal residue" evidence="2">
    <location>
        <position position="1"/>
    </location>
</feature>
<dbReference type="EMBL" id="NIVC01000568">
    <property type="protein sequence ID" value="PAA80737.1"/>
    <property type="molecule type" value="Genomic_DNA"/>
</dbReference>
<feature type="domain" description="Diacylglycerol kinase iota-like" evidence="1">
    <location>
        <begin position="3"/>
        <end position="79"/>
    </location>
</feature>
<organism evidence="2 3">
    <name type="scientific">Macrostomum lignano</name>
    <dbReference type="NCBI Taxonomy" id="282301"/>
    <lineage>
        <taxon>Eukaryota</taxon>
        <taxon>Metazoa</taxon>
        <taxon>Spiralia</taxon>
        <taxon>Lophotrochozoa</taxon>
        <taxon>Platyhelminthes</taxon>
        <taxon>Rhabditophora</taxon>
        <taxon>Macrostomorpha</taxon>
        <taxon>Macrostomida</taxon>
        <taxon>Macrostomidae</taxon>
        <taxon>Macrostomum</taxon>
    </lineage>
</organism>
<accession>A0A267G5M4</accession>
<dbReference type="STRING" id="282301.A0A267G5M4"/>
<dbReference type="AlphaFoldDB" id="A0A267G5M4"/>
<dbReference type="InterPro" id="IPR056383">
    <property type="entry name" value="DGKI-like_dom"/>
</dbReference>
<evidence type="ECO:0000259" key="1">
    <source>
        <dbReference type="Pfam" id="PF23578"/>
    </source>
</evidence>
<comment type="caution">
    <text evidence="2">The sequence shown here is derived from an EMBL/GenBank/DDBJ whole genome shotgun (WGS) entry which is preliminary data.</text>
</comment>
<keyword evidence="3" id="KW-1185">Reference proteome</keyword>
<dbReference type="Pfam" id="PF23578">
    <property type="entry name" value="DGKI"/>
    <property type="match status" value="1"/>
</dbReference>
<name>A0A267G5M4_9PLAT</name>
<gene>
    <name evidence="2" type="ORF">BOX15_Mlig018434g3</name>
</gene>
<sequence>ADPLGIVLVEADASLSQVRQHVDRLRQEFSDTCQRRSFKLDNDWLFLDSTNTNRFFRIDKQLESLRQISELSTEDLYLVSGDSVSTAEN</sequence>
<evidence type="ECO:0000313" key="3">
    <source>
        <dbReference type="Proteomes" id="UP000215902"/>
    </source>
</evidence>
<dbReference type="OrthoDB" id="242257at2759"/>